<evidence type="ECO:0000256" key="22">
    <source>
        <dbReference type="ARBA" id="ARBA00041776"/>
    </source>
</evidence>
<evidence type="ECO:0000256" key="11">
    <source>
        <dbReference type="ARBA" id="ARBA00022777"/>
    </source>
</evidence>
<evidence type="ECO:0000256" key="4">
    <source>
        <dbReference type="ARBA" id="ARBA00004651"/>
    </source>
</evidence>
<dbReference type="InterPro" id="IPR036097">
    <property type="entry name" value="HisK_dim/P_sf"/>
</dbReference>
<keyword evidence="23" id="KW-0472">Membrane</keyword>
<keyword evidence="19" id="KW-0843">Virulence</keyword>
<dbReference type="PRINTS" id="PR00344">
    <property type="entry name" value="BCTRLSENSOR"/>
</dbReference>
<evidence type="ECO:0000256" key="9">
    <source>
        <dbReference type="ARBA" id="ARBA00022692"/>
    </source>
</evidence>
<dbReference type="InterPro" id="IPR050980">
    <property type="entry name" value="2C_sensor_his_kinase"/>
</dbReference>
<dbReference type="SUPFAM" id="SSF55874">
    <property type="entry name" value="ATPase domain of HSP90 chaperone/DNA topoisomerase II/histidine kinase"/>
    <property type="match status" value="1"/>
</dbReference>
<dbReference type="GO" id="GO:0004721">
    <property type="term" value="F:phosphoprotein phosphatase activity"/>
    <property type="evidence" value="ECO:0007669"/>
    <property type="project" value="UniProtKB-KW"/>
</dbReference>
<evidence type="ECO:0000256" key="6">
    <source>
        <dbReference type="ARBA" id="ARBA00022475"/>
    </source>
</evidence>
<dbReference type="SMART" id="SM00304">
    <property type="entry name" value="HAMP"/>
    <property type="match status" value="1"/>
</dbReference>
<keyword evidence="15" id="KW-0904">Protein phosphatase</keyword>
<comment type="caution">
    <text evidence="26">The sequence shown here is derived from an EMBL/GenBank/DDBJ whole genome shotgun (WGS) entry which is preliminary data.</text>
</comment>
<proteinExistence type="predicted"/>
<dbReference type="PROSITE" id="PS50885">
    <property type="entry name" value="HAMP"/>
    <property type="match status" value="1"/>
</dbReference>
<keyword evidence="20" id="KW-0464">Manganese</keyword>
<evidence type="ECO:0000256" key="16">
    <source>
        <dbReference type="ARBA" id="ARBA00022989"/>
    </source>
</evidence>
<name>A0A8I0ZU92_RHOER</name>
<dbReference type="GO" id="GO:0005524">
    <property type="term" value="F:ATP binding"/>
    <property type="evidence" value="ECO:0007669"/>
    <property type="project" value="UniProtKB-KW"/>
</dbReference>
<reference evidence="26 27" key="1">
    <citation type="submission" date="2020-12" db="EMBL/GenBank/DDBJ databases">
        <title>Draft genome sequence of furan degrading bacterial strain FUR100.</title>
        <authorList>
            <person name="Woiski C."/>
        </authorList>
    </citation>
    <scope>NUCLEOTIDE SEQUENCE [LARGE SCALE GENOMIC DNA]</scope>
    <source>
        <strain evidence="26 27">FUR100</strain>
    </source>
</reference>
<comment type="cofactor">
    <cofactor evidence="2">
        <name>Mn(2+)</name>
        <dbReference type="ChEBI" id="CHEBI:29035"/>
    </cofactor>
</comment>
<dbReference type="InterPro" id="IPR003661">
    <property type="entry name" value="HisK_dim/P_dom"/>
</dbReference>
<dbReference type="InterPro" id="IPR003660">
    <property type="entry name" value="HAMP_dom"/>
</dbReference>
<feature type="domain" description="HAMP" evidence="25">
    <location>
        <begin position="97"/>
        <end position="150"/>
    </location>
</feature>
<keyword evidence="8" id="KW-0808">Transferase</keyword>
<keyword evidence="17" id="KW-0902">Two-component regulatory system</keyword>
<protein>
    <recommendedName>
        <fullName evidence="21">Signal transduction histidine-protein kinase/phosphatase MprB</fullName>
        <ecNumber evidence="5">2.7.13.3</ecNumber>
    </recommendedName>
    <alternativeName>
        <fullName evidence="22">Mycobacterial persistence regulator B</fullName>
    </alternativeName>
</protein>
<dbReference type="CDD" id="cd00075">
    <property type="entry name" value="HATPase"/>
    <property type="match status" value="1"/>
</dbReference>
<dbReference type="EMBL" id="JAECSB010000083">
    <property type="protein sequence ID" value="MBH5145690.1"/>
    <property type="molecule type" value="Genomic_DNA"/>
</dbReference>
<dbReference type="SUPFAM" id="SSF158472">
    <property type="entry name" value="HAMP domain-like"/>
    <property type="match status" value="1"/>
</dbReference>
<keyword evidence="14" id="KW-0460">Magnesium</keyword>
<comment type="cofactor">
    <cofactor evidence="3">
        <name>Mg(2+)</name>
        <dbReference type="ChEBI" id="CHEBI:18420"/>
    </cofactor>
</comment>
<evidence type="ECO:0000256" key="14">
    <source>
        <dbReference type="ARBA" id="ARBA00022842"/>
    </source>
</evidence>
<dbReference type="Gene3D" id="3.30.565.10">
    <property type="entry name" value="Histidine kinase-like ATPase, C-terminal domain"/>
    <property type="match status" value="1"/>
</dbReference>
<keyword evidence="7" id="KW-0597">Phosphoprotein</keyword>
<comment type="subcellular location">
    <subcellularLocation>
        <location evidence="4">Cell membrane</location>
        <topology evidence="4">Multi-pass membrane protein</topology>
    </subcellularLocation>
</comment>
<evidence type="ECO:0000259" key="25">
    <source>
        <dbReference type="PROSITE" id="PS50885"/>
    </source>
</evidence>
<evidence type="ECO:0000256" key="23">
    <source>
        <dbReference type="SAM" id="Phobius"/>
    </source>
</evidence>
<gene>
    <name evidence="26" type="ORF">I3517_24135</name>
</gene>
<dbReference type="PROSITE" id="PS50109">
    <property type="entry name" value="HIS_KIN"/>
    <property type="match status" value="1"/>
</dbReference>
<dbReference type="InterPro" id="IPR003594">
    <property type="entry name" value="HATPase_dom"/>
</dbReference>
<dbReference type="PANTHER" id="PTHR44936">
    <property type="entry name" value="SENSOR PROTEIN CREC"/>
    <property type="match status" value="1"/>
</dbReference>
<evidence type="ECO:0000256" key="2">
    <source>
        <dbReference type="ARBA" id="ARBA00001936"/>
    </source>
</evidence>
<feature type="domain" description="Histidine kinase" evidence="24">
    <location>
        <begin position="158"/>
        <end position="369"/>
    </location>
</feature>
<evidence type="ECO:0000256" key="21">
    <source>
        <dbReference type="ARBA" id="ARBA00040454"/>
    </source>
</evidence>
<dbReference type="GO" id="GO:0000155">
    <property type="term" value="F:phosphorelay sensor kinase activity"/>
    <property type="evidence" value="ECO:0007669"/>
    <property type="project" value="InterPro"/>
</dbReference>
<dbReference type="InterPro" id="IPR005467">
    <property type="entry name" value="His_kinase_dom"/>
</dbReference>
<evidence type="ECO:0000256" key="20">
    <source>
        <dbReference type="ARBA" id="ARBA00023211"/>
    </source>
</evidence>
<evidence type="ECO:0000256" key="19">
    <source>
        <dbReference type="ARBA" id="ARBA00023026"/>
    </source>
</evidence>
<evidence type="ECO:0000256" key="12">
    <source>
        <dbReference type="ARBA" id="ARBA00022801"/>
    </source>
</evidence>
<organism evidence="26 27">
    <name type="scientific">Rhodococcus erythropolis</name>
    <name type="common">Arthrobacter picolinophilus</name>
    <dbReference type="NCBI Taxonomy" id="1833"/>
    <lineage>
        <taxon>Bacteria</taxon>
        <taxon>Bacillati</taxon>
        <taxon>Actinomycetota</taxon>
        <taxon>Actinomycetes</taxon>
        <taxon>Mycobacteriales</taxon>
        <taxon>Nocardiaceae</taxon>
        <taxon>Rhodococcus</taxon>
        <taxon>Rhodococcus erythropolis group</taxon>
    </lineage>
</organism>
<dbReference type="SMART" id="SM00387">
    <property type="entry name" value="HATPase_c"/>
    <property type="match status" value="1"/>
</dbReference>
<evidence type="ECO:0000256" key="7">
    <source>
        <dbReference type="ARBA" id="ARBA00022553"/>
    </source>
</evidence>
<feature type="transmembrane region" description="Helical" evidence="23">
    <location>
        <begin position="68"/>
        <end position="96"/>
    </location>
</feature>
<dbReference type="Gene3D" id="1.10.287.130">
    <property type="match status" value="1"/>
</dbReference>
<dbReference type="AlphaFoldDB" id="A0A8I0ZU92"/>
<dbReference type="Proteomes" id="UP000627573">
    <property type="component" value="Unassembled WGS sequence"/>
</dbReference>
<dbReference type="CDD" id="cd06225">
    <property type="entry name" value="HAMP"/>
    <property type="match status" value="1"/>
</dbReference>
<dbReference type="InterPro" id="IPR036890">
    <property type="entry name" value="HATPase_C_sf"/>
</dbReference>
<keyword evidence="12" id="KW-0378">Hydrolase</keyword>
<evidence type="ECO:0000256" key="10">
    <source>
        <dbReference type="ARBA" id="ARBA00022741"/>
    </source>
</evidence>
<keyword evidence="18" id="KW-0346">Stress response</keyword>
<keyword evidence="13" id="KW-0067">ATP-binding</keyword>
<dbReference type="RefSeq" id="WP_197941708.1">
    <property type="nucleotide sequence ID" value="NZ_JAECSB010000083.1"/>
</dbReference>
<dbReference type="CDD" id="cd00082">
    <property type="entry name" value="HisKA"/>
    <property type="match status" value="1"/>
</dbReference>
<keyword evidence="27" id="KW-1185">Reference proteome</keyword>
<evidence type="ECO:0000259" key="24">
    <source>
        <dbReference type="PROSITE" id="PS50109"/>
    </source>
</evidence>
<keyword evidence="10" id="KW-0547">Nucleotide-binding</keyword>
<dbReference type="Pfam" id="PF00512">
    <property type="entry name" value="HisKA"/>
    <property type="match status" value="1"/>
</dbReference>
<sequence>MNTVVMNAVVMKRLGLRGKLLLAQLVVLFVACLVIAAVAIAVAAPLFHNHLMMAGIEDSNVRTHTEEAFAQTMTIALLCGIAVALVGAGIAAVYIVRRVTAPITMLAEAAQSVADGNFDVTIGRSDVDADFTRLETAFADMAARLDHSDRVRKRLLADLAHELRTPVSTLAAYVDGIEDGVVPTDPSSWSVMRDQLERLRRLSCDLADVSAADEHALELDRRTENLDDIVCSATAAAGPRFADRGVELTTALPPQPVTAEVDRQRIEQILANLLENALRHTPTGGSVKVTLAREGDHLTVSVTDTGDGIPADQLESVFDRFHRGDRSDGSGLGLTIARSLALAHGGNLTARRNEQPLGSTLVLTVPMGLRQLP</sequence>
<dbReference type="Pfam" id="PF00672">
    <property type="entry name" value="HAMP"/>
    <property type="match status" value="1"/>
</dbReference>
<evidence type="ECO:0000256" key="5">
    <source>
        <dbReference type="ARBA" id="ARBA00012438"/>
    </source>
</evidence>
<keyword evidence="11 26" id="KW-0418">Kinase</keyword>
<feature type="transmembrane region" description="Helical" evidence="23">
    <location>
        <begin position="21"/>
        <end position="48"/>
    </location>
</feature>
<accession>A0A8I0ZU92</accession>
<comment type="catalytic activity">
    <reaction evidence="1">
        <text>ATP + protein L-histidine = ADP + protein N-phospho-L-histidine.</text>
        <dbReference type="EC" id="2.7.13.3"/>
    </reaction>
</comment>
<dbReference type="Pfam" id="PF02518">
    <property type="entry name" value="HATPase_c"/>
    <property type="match status" value="1"/>
</dbReference>
<dbReference type="EC" id="2.7.13.3" evidence="5"/>
<evidence type="ECO:0000256" key="18">
    <source>
        <dbReference type="ARBA" id="ARBA00023016"/>
    </source>
</evidence>
<keyword evidence="9 23" id="KW-0812">Transmembrane</keyword>
<evidence type="ECO:0000313" key="26">
    <source>
        <dbReference type="EMBL" id="MBH5145690.1"/>
    </source>
</evidence>
<evidence type="ECO:0000256" key="3">
    <source>
        <dbReference type="ARBA" id="ARBA00001946"/>
    </source>
</evidence>
<evidence type="ECO:0000256" key="1">
    <source>
        <dbReference type="ARBA" id="ARBA00000085"/>
    </source>
</evidence>
<dbReference type="GO" id="GO:0005886">
    <property type="term" value="C:plasma membrane"/>
    <property type="evidence" value="ECO:0007669"/>
    <property type="project" value="UniProtKB-SubCell"/>
</dbReference>
<evidence type="ECO:0000256" key="13">
    <source>
        <dbReference type="ARBA" id="ARBA00022840"/>
    </source>
</evidence>
<dbReference type="Gene3D" id="6.10.340.10">
    <property type="match status" value="1"/>
</dbReference>
<keyword evidence="6" id="KW-1003">Cell membrane</keyword>
<dbReference type="SMART" id="SM00388">
    <property type="entry name" value="HisKA"/>
    <property type="match status" value="1"/>
</dbReference>
<keyword evidence="16 23" id="KW-1133">Transmembrane helix</keyword>
<dbReference type="InterPro" id="IPR004358">
    <property type="entry name" value="Sig_transdc_His_kin-like_C"/>
</dbReference>
<evidence type="ECO:0000256" key="8">
    <source>
        <dbReference type="ARBA" id="ARBA00022679"/>
    </source>
</evidence>
<dbReference type="SUPFAM" id="SSF47384">
    <property type="entry name" value="Homodimeric domain of signal transducing histidine kinase"/>
    <property type="match status" value="1"/>
</dbReference>
<evidence type="ECO:0000256" key="17">
    <source>
        <dbReference type="ARBA" id="ARBA00023012"/>
    </source>
</evidence>
<evidence type="ECO:0000256" key="15">
    <source>
        <dbReference type="ARBA" id="ARBA00022912"/>
    </source>
</evidence>
<dbReference type="PANTHER" id="PTHR44936:SF9">
    <property type="entry name" value="SENSOR PROTEIN CREC"/>
    <property type="match status" value="1"/>
</dbReference>
<evidence type="ECO:0000313" key="27">
    <source>
        <dbReference type="Proteomes" id="UP000627573"/>
    </source>
</evidence>